<evidence type="ECO:0000313" key="10">
    <source>
        <dbReference type="EMBL" id="OAG28792.1"/>
    </source>
</evidence>
<evidence type="ECO:0000259" key="8">
    <source>
        <dbReference type="Pfam" id="PF02852"/>
    </source>
</evidence>
<keyword evidence="3" id="KW-0285">Flavoprotein</keyword>
<dbReference type="GO" id="GO:0004362">
    <property type="term" value="F:glutathione-disulfide reductase (NADPH) activity"/>
    <property type="evidence" value="ECO:0007669"/>
    <property type="project" value="TreeGrafter"/>
</dbReference>
<proteinExistence type="inferred from homology"/>
<feature type="domain" description="FAD/NAD(P)-binding" evidence="9">
    <location>
        <begin position="144"/>
        <end position="234"/>
    </location>
</feature>
<evidence type="ECO:0000313" key="11">
    <source>
        <dbReference type="Proteomes" id="UP000185944"/>
    </source>
</evidence>
<evidence type="ECO:0000256" key="3">
    <source>
        <dbReference type="ARBA" id="ARBA00022630"/>
    </source>
</evidence>
<dbReference type="InterPro" id="IPR016156">
    <property type="entry name" value="FAD/NAD-linked_Rdtase_dimer_sf"/>
</dbReference>
<dbReference type="GO" id="GO:0005739">
    <property type="term" value="C:mitochondrion"/>
    <property type="evidence" value="ECO:0007669"/>
    <property type="project" value="TreeGrafter"/>
</dbReference>
<evidence type="ECO:0000256" key="5">
    <source>
        <dbReference type="ARBA" id="ARBA00023002"/>
    </source>
</evidence>
<organism evidence="10 11">
    <name type="scientific">Nematocida displodere</name>
    <dbReference type="NCBI Taxonomy" id="1805483"/>
    <lineage>
        <taxon>Eukaryota</taxon>
        <taxon>Fungi</taxon>
        <taxon>Fungi incertae sedis</taxon>
        <taxon>Microsporidia</taxon>
        <taxon>Nematocida</taxon>
    </lineage>
</organism>
<feature type="domain" description="Pyridine nucleotide-disulphide oxidoreductase dimerisation" evidence="8">
    <location>
        <begin position="307"/>
        <end position="416"/>
    </location>
</feature>
<comment type="similarity">
    <text evidence="2">Belongs to the class-I pyridine nucleotide-disulfide oxidoreductase family.</text>
</comment>
<keyword evidence="6" id="KW-1015">Disulfide bond</keyword>
<dbReference type="InterPro" id="IPR046952">
    <property type="entry name" value="GSHR/TRXR-like"/>
</dbReference>
<evidence type="ECO:0000256" key="1">
    <source>
        <dbReference type="ARBA" id="ARBA00001974"/>
    </source>
</evidence>
<evidence type="ECO:0000256" key="7">
    <source>
        <dbReference type="ARBA" id="ARBA00023284"/>
    </source>
</evidence>
<dbReference type="Pfam" id="PF07992">
    <property type="entry name" value="Pyr_redox_2"/>
    <property type="match status" value="1"/>
</dbReference>
<dbReference type="InterPro" id="IPR004099">
    <property type="entry name" value="Pyr_nucl-diS_OxRdtase_dimer"/>
</dbReference>
<dbReference type="PANTHER" id="PTHR42737">
    <property type="entry name" value="GLUTATHIONE REDUCTASE"/>
    <property type="match status" value="1"/>
</dbReference>
<dbReference type="Gene3D" id="3.30.390.30">
    <property type="match status" value="1"/>
</dbReference>
<comment type="cofactor">
    <cofactor evidence="1">
        <name>FAD</name>
        <dbReference type="ChEBI" id="CHEBI:57692"/>
    </cofactor>
</comment>
<dbReference type="PANTHER" id="PTHR42737:SF2">
    <property type="entry name" value="GLUTATHIONE REDUCTASE"/>
    <property type="match status" value="1"/>
</dbReference>
<dbReference type="InterPro" id="IPR036188">
    <property type="entry name" value="FAD/NAD-bd_sf"/>
</dbReference>
<dbReference type="Gene3D" id="3.50.50.60">
    <property type="entry name" value="FAD/NAD(P)-binding domain"/>
    <property type="match status" value="1"/>
</dbReference>
<dbReference type="GO" id="GO:0050660">
    <property type="term" value="F:flavin adenine dinucleotide binding"/>
    <property type="evidence" value="ECO:0007669"/>
    <property type="project" value="InterPro"/>
</dbReference>
<evidence type="ECO:0000259" key="9">
    <source>
        <dbReference type="Pfam" id="PF07992"/>
    </source>
</evidence>
<protein>
    <submittedName>
        <fullName evidence="10">Glutathione reductase (NADPH)</fullName>
    </submittedName>
</protein>
<dbReference type="GeneID" id="93647281"/>
<evidence type="ECO:0000256" key="4">
    <source>
        <dbReference type="ARBA" id="ARBA00022827"/>
    </source>
</evidence>
<reference evidence="10 11" key="1">
    <citation type="submission" date="2016-02" db="EMBL/GenBank/DDBJ databases">
        <title>Discovery of a natural microsporidian pathogen with a broad tissue tropism in Caenorhabditis elegans.</title>
        <authorList>
            <person name="Luallen R.J."/>
            <person name="Reinke A.W."/>
            <person name="Tong L."/>
            <person name="Botts M.R."/>
            <person name="Felix M.-A."/>
            <person name="Troemel E.R."/>
        </authorList>
    </citation>
    <scope>NUCLEOTIDE SEQUENCE [LARGE SCALE GENOMIC DNA]</scope>
    <source>
        <strain evidence="10 11">JUm2807</strain>
    </source>
</reference>
<dbReference type="SUPFAM" id="SSF51905">
    <property type="entry name" value="FAD/NAD(P)-binding domain"/>
    <property type="match status" value="1"/>
</dbReference>
<dbReference type="AlphaFoldDB" id="A0A177EC99"/>
<dbReference type="GO" id="GO:0006749">
    <property type="term" value="P:glutathione metabolic process"/>
    <property type="evidence" value="ECO:0007669"/>
    <property type="project" value="TreeGrafter"/>
</dbReference>
<evidence type="ECO:0000256" key="2">
    <source>
        <dbReference type="ARBA" id="ARBA00007532"/>
    </source>
</evidence>
<accession>A0A177EC99</accession>
<sequence>MAVILVNTGGFGERIKKEVERLGKIEVVLVSDNKRERRKNLLAKSIIHSMASGLSRTEHSADYSITGPGVFSKWEVLKEKISLKLADLLEEDKSLSFVEKSVESVVVSKGSVLIDGEEHVPEFVVVLESGVDKSGINLDNLYTRLLKKEILPKKWAILGEGPRTVEAASMLADLGCKVYLISKFPTLLPNEETNLQENITALLNNKGVSLFLGASVVVNRYADGNISVDVKESGNQTHHFEEIEQCLRDEEYTLTESVQAAQSAGDGSMQHISITNPVNTRGISEMEVLRIIGGSQKIELGQMLISPLFIYTTPAAATVGYTETSAKSSKKIRVVNPKFRGLFYSVCKTKIPTDYKLVIETEATDFAKKEKVIGLHLFGDGSIDVIKGFAIAMYDGLTPEELLKTIPIHPTSSEEVITG</sequence>
<keyword evidence="11" id="KW-1185">Reference proteome</keyword>
<dbReference type="EMBL" id="LTDL01000042">
    <property type="protein sequence ID" value="OAG28792.1"/>
    <property type="molecule type" value="Genomic_DNA"/>
</dbReference>
<name>A0A177EC99_9MICR</name>
<dbReference type="OrthoDB" id="5956163at2759"/>
<dbReference type="InterPro" id="IPR023753">
    <property type="entry name" value="FAD/NAD-binding_dom"/>
</dbReference>
<keyword evidence="4" id="KW-0274">FAD</keyword>
<dbReference type="PRINTS" id="PR00411">
    <property type="entry name" value="PNDRDTASEI"/>
</dbReference>
<dbReference type="GO" id="GO:0034599">
    <property type="term" value="P:cellular response to oxidative stress"/>
    <property type="evidence" value="ECO:0007669"/>
    <property type="project" value="TreeGrafter"/>
</dbReference>
<dbReference type="STRING" id="1805483.A0A177EC99"/>
<keyword evidence="7" id="KW-0676">Redox-active center</keyword>
<gene>
    <name evidence="10" type="ORF">NEDG_00931</name>
</gene>
<dbReference type="RefSeq" id="XP_067543537.1">
    <property type="nucleotide sequence ID" value="XM_067688349.1"/>
</dbReference>
<dbReference type="SUPFAM" id="SSF55424">
    <property type="entry name" value="FAD/NAD-linked reductases, dimerisation (C-terminal) domain"/>
    <property type="match status" value="1"/>
</dbReference>
<evidence type="ECO:0000256" key="6">
    <source>
        <dbReference type="ARBA" id="ARBA00023157"/>
    </source>
</evidence>
<keyword evidence="5" id="KW-0560">Oxidoreductase</keyword>
<dbReference type="GO" id="GO:0045454">
    <property type="term" value="P:cell redox homeostasis"/>
    <property type="evidence" value="ECO:0007669"/>
    <property type="project" value="InterPro"/>
</dbReference>
<dbReference type="GO" id="GO:0005829">
    <property type="term" value="C:cytosol"/>
    <property type="evidence" value="ECO:0007669"/>
    <property type="project" value="TreeGrafter"/>
</dbReference>
<dbReference type="Pfam" id="PF02852">
    <property type="entry name" value="Pyr_redox_dim"/>
    <property type="match status" value="1"/>
</dbReference>
<dbReference type="VEuPathDB" id="MicrosporidiaDB:NEDG_00931"/>
<comment type="caution">
    <text evidence="10">The sequence shown here is derived from an EMBL/GenBank/DDBJ whole genome shotgun (WGS) entry which is preliminary data.</text>
</comment>
<dbReference type="Proteomes" id="UP000185944">
    <property type="component" value="Unassembled WGS sequence"/>
</dbReference>